<gene>
    <name evidence="1" type="ORF">HYPDE_32713</name>
</gene>
<evidence type="ECO:0000313" key="2">
    <source>
        <dbReference type="Proteomes" id="UP000005952"/>
    </source>
</evidence>
<proteinExistence type="predicted"/>
<accession>N0BDK2</accession>
<dbReference type="AlphaFoldDB" id="N0BDK2"/>
<dbReference type="KEGG" id="hdt:HYPDE_32713"/>
<organism evidence="1 2">
    <name type="scientific">Hyphomicrobium denitrificans 1NES1</name>
    <dbReference type="NCBI Taxonomy" id="670307"/>
    <lineage>
        <taxon>Bacteria</taxon>
        <taxon>Pseudomonadati</taxon>
        <taxon>Pseudomonadota</taxon>
        <taxon>Alphaproteobacteria</taxon>
        <taxon>Hyphomicrobiales</taxon>
        <taxon>Hyphomicrobiaceae</taxon>
        <taxon>Hyphomicrobium</taxon>
    </lineage>
</organism>
<protein>
    <submittedName>
        <fullName evidence="1">Uncharacterized protein</fullName>
    </submittedName>
</protein>
<dbReference type="Proteomes" id="UP000005952">
    <property type="component" value="Chromosome"/>
</dbReference>
<reference evidence="1 2" key="1">
    <citation type="journal article" date="2013" name="Genome Announc.">
        <title>Genome sequences for three denitrifying bacterial strains isolated from a uranium- and nitrate-contaminated subsurface environment.</title>
        <authorList>
            <person name="Venkatramanan R."/>
            <person name="Prakash O."/>
            <person name="Woyke T."/>
            <person name="Chain P."/>
            <person name="Goodwin L.A."/>
            <person name="Watson D."/>
            <person name="Brooks S."/>
            <person name="Kostka J.E."/>
            <person name="Green S.J."/>
        </authorList>
    </citation>
    <scope>NUCLEOTIDE SEQUENCE [LARGE SCALE GENOMIC DNA]</scope>
    <source>
        <strain evidence="1 2">1NES1</strain>
    </source>
</reference>
<name>N0BDK2_9HYPH</name>
<dbReference type="HOGENOM" id="CLU_2825286_0_0_5"/>
<dbReference type="EMBL" id="CP005587">
    <property type="protein sequence ID" value="AGK58215.1"/>
    <property type="molecule type" value="Genomic_DNA"/>
</dbReference>
<keyword evidence="2" id="KW-1185">Reference proteome</keyword>
<evidence type="ECO:0000313" key="1">
    <source>
        <dbReference type="EMBL" id="AGK58215.1"/>
    </source>
</evidence>
<sequence>MLRSLIREAPRVAPCRPFRVRIGRRWSVLVPVDRVSGTVLTQKVQTGCEASASNPIHFCLMQALSI</sequence>